<name>A0A067PVG4_9AGAM</name>
<sequence length="202" mass="22810">MLPKRSTRSQETPHVVWPAKMIQVLAAHPQLPPSRAIHSYQQPIIRSFCSPAFRLLPPISANYRLHRPRNRRTQGQRNGTRRTTIRTLPPNLPSTLRLHPYQRSDLLLCAQPQPPLSAHQHQIASRRTSMSARRVHSRVRHECVHNKVISFTNARAQHPTATVTLPDGFVVVGGGAKTNWTGDDNRHLQGFTPHPDSSTITV</sequence>
<evidence type="ECO:0000313" key="2">
    <source>
        <dbReference type="EMBL" id="KDQ55272.1"/>
    </source>
</evidence>
<organism evidence="2 3">
    <name type="scientific">Jaapia argillacea MUCL 33604</name>
    <dbReference type="NCBI Taxonomy" id="933084"/>
    <lineage>
        <taxon>Eukaryota</taxon>
        <taxon>Fungi</taxon>
        <taxon>Dikarya</taxon>
        <taxon>Basidiomycota</taxon>
        <taxon>Agaricomycotina</taxon>
        <taxon>Agaricomycetes</taxon>
        <taxon>Agaricomycetidae</taxon>
        <taxon>Jaapiales</taxon>
        <taxon>Jaapiaceae</taxon>
        <taxon>Jaapia</taxon>
    </lineage>
</organism>
<dbReference type="InParanoid" id="A0A067PVG4"/>
<dbReference type="Proteomes" id="UP000027265">
    <property type="component" value="Unassembled WGS sequence"/>
</dbReference>
<feature type="compositionally biased region" description="Basic residues" evidence="1">
    <location>
        <begin position="67"/>
        <end position="84"/>
    </location>
</feature>
<protein>
    <submittedName>
        <fullName evidence="2">Uncharacterized protein</fullName>
    </submittedName>
</protein>
<dbReference type="HOGENOM" id="CLU_1354795_0_0_1"/>
<keyword evidence="3" id="KW-1185">Reference proteome</keyword>
<feature type="region of interest" description="Disordered" evidence="1">
    <location>
        <begin position="181"/>
        <end position="202"/>
    </location>
</feature>
<proteinExistence type="predicted"/>
<dbReference type="EMBL" id="KL197726">
    <property type="protein sequence ID" value="KDQ55272.1"/>
    <property type="molecule type" value="Genomic_DNA"/>
</dbReference>
<gene>
    <name evidence="2" type="ORF">JAAARDRAFT_346456</name>
</gene>
<evidence type="ECO:0000313" key="3">
    <source>
        <dbReference type="Proteomes" id="UP000027265"/>
    </source>
</evidence>
<dbReference type="AlphaFoldDB" id="A0A067PVG4"/>
<accession>A0A067PVG4</accession>
<feature type="region of interest" description="Disordered" evidence="1">
    <location>
        <begin position="67"/>
        <end position="89"/>
    </location>
</feature>
<evidence type="ECO:0000256" key="1">
    <source>
        <dbReference type="SAM" id="MobiDB-lite"/>
    </source>
</evidence>
<reference evidence="3" key="1">
    <citation type="journal article" date="2014" name="Proc. Natl. Acad. Sci. U.S.A.">
        <title>Extensive sampling of basidiomycete genomes demonstrates inadequacy of the white-rot/brown-rot paradigm for wood decay fungi.</title>
        <authorList>
            <person name="Riley R."/>
            <person name="Salamov A.A."/>
            <person name="Brown D.W."/>
            <person name="Nagy L.G."/>
            <person name="Floudas D."/>
            <person name="Held B.W."/>
            <person name="Levasseur A."/>
            <person name="Lombard V."/>
            <person name="Morin E."/>
            <person name="Otillar R."/>
            <person name="Lindquist E.A."/>
            <person name="Sun H."/>
            <person name="LaButti K.M."/>
            <person name="Schmutz J."/>
            <person name="Jabbour D."/>
            <person name="Luo H."/>
            <person name="Baker S.E."/>
            <person name="Pisabarro A.G."/>
            <person name="Walton J.D."/>
            <person name="Blanchette R.A."/>
            <person name="Henrissat B."/>
            <person name="Martin F."/>
            <person name="Cullen D."/>
            <person name="Hibbett D.S."/>
            <person name="Grigoriev I.V."/>
        </authorList>
    </citation>
    <scope>NUCLEOTIDE SEQUENCE [LARGE SCALE GENOMIC DNA]</scope>
    <source>
        <strain evidence="3">MUCL 33604</strain>
    </source>
</reference>